<organism evidence="1 2">
    <name type="scientific">Marinobacter nitratireducens</name>
    <dbReference type="NCBI Taxonomy" id="1137280"/>
    <lineage>
        <taxon>Bacteria</taxon>
        <taxon>Pseudomonadati</taxon>
        <taxon>Pseudomonadota</taxon>
        <taxon>Gammaproteobacteria</taxon>
        <taxon>Pseudomonadales</taxon>
        <taxon>Marinobacteraceae</taxon>
        <taxon>Marinobacter</taxon>
    </lineage>
</organism>
<dbReference type="Proteomes" id="UP000035057">
    <property type="component" value="Unassembled WGS sequence"/>
</dbReference>
<proteinExistence type="predicted"/>
<dbReference type="PATRIC" id="fig|1137280.3.peg.2415"/>
<dbReference type="SUPFAM" id="SSF53850">
    <property type="entry name" value="Periplasmic binding protein-like II"/>
    <property type="match status" value="1"/>
</dbReference>
<dbReference type="RefSeq" id="WP_160171439.1">
    <property type="nucleotide sequence ID" value="NZ_ANIE01000007.1"/>
</dbReference>
<dbReference type="OrthoDB" id="547680at2"/>
<keyword evidence="2" id="KW-1185">Reference proteome</keyword>
<dbReference type="AlphaFoldDB" id="A0A072MZK4"/>
<dbReference type="STRING" id="1137280.D777_02598"/>
<dbReference type="EMBL" id="ANIE01000007">
    <property type="protein sequence ID" value="KEF30656.1"/>
    <property type="molecule type" value="Genomic_DNA"/>
</dbReference>
<dbReference type="Gene3D" id="3.40.190.10">
    <property type="entry name" value="Periplasmic binding protein-like II"/>
    <property type="match status" value="2"/>
</dbReference>
<evidence type="ECO:0000313" key="1">
    <source>
        <dbReference type="EMBL" id="KEF30656.1"/>
    </source>
</evidence>
<evidence type="ECO:0000313" key="2">
    <source>
        <dbReference type="Proteomes" id="UP000035057"/>
    </source>
</evidence>
<protein>
    <submittedName>
        <fullName evidence="1">Uncharacterized protein</fullName>
    </submittedName>
</protein>
<name>A0A072MZK4_9GAMM</name>
<comment type="caution">
    <text evidence="1">The sequence shown here is derived from an EMBL/GenBank/DDBJ whole genome shotgun (WGS) entry which is preliminary data.</text>
</comment>
<gene>
    <name evidence="1" type="ORF">D777_02598</name>
</gene>
<reference evidence="1 2" key="1">
    <citation type="submission" date="2012-12" db="EMBL/GenBank/DDBJ databases">
        <title>Genome assembly of Marinobacter sp. AK21.</title>
        <authorList>
            <person name="Khatri I."/>
            <person name="Kumar R."/>
            <person name="Vaidya B."/>
            <person name="Subramanian S."/>
            <person name="Pinnaka A."/>
        </authorList>
    </citation>
    <scope>NUCLEOTIDE SEQUENCE [LARGE SCALE GENOMIC DNA]</scope>
    <source>
        <strain evidence="1 2">AK21</strain>
    </source>
</reference>
<accession>A0A072MZK4</accession>
<sequence>MLNVVYPAAESVDDRRFDDLVAILEAVLTATEPDFGPFRMRPSTQVMTSRRYVHELMAGRTPNLIWTSTSKEREQKVRPIRIPLRRGLLSFRISLIHKGDQSTVDRIQSPDDLKGVRIVQGTGWGDIEIFNAYGAEVITSPYESLFRMIEADRALLFPRGVNEVFDEFEARRNDLPDLAVEQNLLIYYPWPYYFFVAKDNEALATRLEVGLDRIIESGELETIFQKYHGKVLERARLEERRLIRLENPLLPAETPLDDERLWLRPASLFDGAGAKPR</sequence>